<gene>
    <name evidence="1" type="ORF">DY000_02061303</name>
</gene>
<name>A0ABQ7AWS2_BRACR</name>
<protein>
    <submittedName>
        <fullName evidence="1">Uncharacterized protein</fullName>
    </submittedName>
</protein>
<evidence type="ECO:0000313" key="1">
    <source>
        <dbReference type="EMBL" id="KAF3518411.1"/>
    </source>
</evidence>
<dbReference type="EMBL" id="QGKV02001556">
    <property type="protein sequence ID" value="KAF3518411.1"/>
    <property type="molecule type" value="Genomic_DNA"/>
</dbReference>
<evidence type="ECO:0000313" key="2">
    <source>
        <dbReference type="Proteomes" id="UP000266723"/>
    </source>
</evidence>
<keyword evidence="2" id="KW-1185">Reference proteome</keyword>
<accession>A0ABQ7AWS2</accession>
<dbReference type="Proteomes" id="UP000266723">
    <property type="component" value="Unassembled WGS sequence"/>
</dbReference>
<comment type="caution">
    <text evidence="1">The sequence shown here is derived from an EMBL/GenBank/DDBJ whole genome shotgun (WGS) entry which is preliminary data.</text>
</comment>
<organism evidence="1 2">
    <name type="scientific">Brassica cretica</name>
    <name type="common">Mustard</name>
    <dbReference type="NCBI Taxonomy" id="69181"/>
    <lineage>
        <taxon>Eukaryota</taxon>
        <taxon>Viridiplantae</taxon>
        <taxon>Streptophyta</taxon>
        <taxon>Embryophyta</taxon>
        <taxon>Tracheophyta</taxon>
        <taxon>Spermatophyta</taxon>
        <taxon>Magnoliopsida</taxon>
        <taxon>eudicotyledons</taxon>
        <taxon>Gunneridae</taxon>
        <taxon>Pentapetalae</taxon>
        <taxon>rosids</taxon>
        <taxon>malvids</taxon>
        <taxon>Brassicales</taxon>
        <taxon>Brassicaceae</taxon>
        <taxon>Brassiceae</taxon>
        <taxon>Brassica</taxon>
    </lineage>
</organism>
<reference evidence="1 2" key="1">
    <citation type="journal article" date="2020" name="BMC Genomics">
        <title>Intraspecific diversification of the crop wild relative Brassica cretica Lam. using demographic model selection.</title>
        <authorList>
            <person name="Kioukis A."/>
            <person name="Michalopoulou V.A."/>
            <person name="Briers L."/>
            <person name="Pirintsos S."/>
            <person name="Studholme D.J."/>
            <person name="Pavlidis P."/>
            <person name="Sarris P.F."/>
        </authorList>
    </citation>
    <scope>NUCLEOTIDE SEQUENCE [LARGE SCALE GENOMIC DNA]</scope>
    <source>
        <strain evidence="2">cv. PFS-1207/04</strain>
    </source>
</reference>
<sequence length="162" mass="18389">MLKRLQKRAARLPYLMVITGQAHQKKMAGRTLTRCDHSNEDFPMVHLHTLLMVMVSGIVGCYEAEQMHEDMESHICLIFKTNSTENSLHADKFAALGKFMAASITRLSVEALLISGSYRLVNPKSEITEKLVMKEKEGLKDDLRIAFHTEAQISKAAFSFRY</sequence>
<proteinExistence type="predicted"/>